<dbReference type="EMBL" id="CADCXV010000524">
    <property type="protein sequence ID" value="CAB0030725.1"/>
    <property type="molecule type" value="Genomic_DNA"/>
</dbReference>
<name>A0A6H5I2H9_9HYME</name>
<feature type="signal peptide" evidence="1">
    <location>
        <begin position="1"/>
        <end position="19"/>
    </location>
</feature>
<accession>A0A6H5I2H9</accession>
<evidence type="ECO:0008006" key="4">
    <source>
        <dbReference type="Google" id="ProtNLM"/>
    </source>
</evidence>
<evidence type="ECO:0000256" key="1">
    <source>
        <dbReference type="SAM" id="SignalP"/>
    </source>
</evidence>
<sequence length="397" mass="44468">MTPLLFVLVTACIIPAIEEDAEITRAFRGRHRIAAFMDDIKTHAPTKKATELIKSKLEKTSGELGLLLNVRKCGIYASQTTEEEAEEDIPFLPIVRDGYKYLGLHQTERDTPINMVTLTNKLEQKLAVILTSKLAPSQKVTLINNTLIPAAVYVTGNLYPDEARATTLKKCADVDKSIRKALIHHNLLGKTSPRALAYIPTSLGGLGVKSLMSETEAQYVRKSIYLQHHPDMKETEAEYKRLAATGWRNPITDALHVIQTYELEIPPKEEPSDPLNAYCRRVVGKLHQAQESKTLQSWTTSSHYARLNCDTVPRDFNLVEALARMHKAPVKLSVMIIGALGEILETLGLTNAYRHLRQLGATRDDLRDLENRCSRSVCVATAKIIMRRLTMRPHDSA</sequence>
<protein>
    <recommendedName>
        <fullName evidence="4">Reverse transcriptase domain-containing protein</fullName>
    </recommendedName>
</protein>
<dbReference type="Proteomes" id="UP000479190">
    <property type="component" value="Unassembled WGS sequence"/>
</dbReference>
<gene>
    <name evidence="2" type="ORF">TBRA_LOCUS2720</name>
</gene>
<dbReference type="AlphaFoldDB" id="A0A6H5I2H9"/>
<dbReference type="OrthoDB" id="7697409at2759"/>
<feature type="chain" id="PRO_5026185193" description="Reverse transcriptase domain-containing protein" evidence="1">
    <location>
        <begin position="20"/>
        <end position="397"/>
    </location>
</feature>
<evidence type="ECO:0000313" key="3">
    <source>
        <dbReference type="Proteomes" id="UP000479190"/>
    </source>
</evidence>
<keyword evidence="1" id="KW-0732">Signal</keyword>
<proteinExistence type="predicted"/>
<evidence type="ECO:0000313" key="2">
    <source>
        <dbReference type="EMBL" id="CAB0030725.1"/>
    </source>
</evidence>
<reference evidence="2 3" key="1">
    <citation type="submission" date="2020-02" db="EMBL/GenBank/DDBJ databases">
        <authorList>
            <person name="Ferguson B K."/>
        </authorList>
    </citation>
    <scope>NUCLEOTIDE SEQUENCE [LARGE SCALE GENOMIC DNA]</scope>
</reference>
<organism evidence="2 3">
    <name type="scientific">Trichogramma brassicae</name>
    <dbReference type="NCBI Taxonomy" id="86971"/>
    <lineage>
        <taxon>Eukaryota</taxon>
        <taxon>Metazoa</taxon>
        <taxon>Ecdysozoa</taxon>
        <taxon>Arthropoda</taxon>
        <taxon>Hexapoda</taxon>
        <taxon>Insecta</taxon>
        <taxon>Pterygota</taxon>
        <taxon>Neoptera</taxon>
        <taxon>Endopterygota</taxon>
        <taxon>Hymenoptera</taxon>
        <taxon>Apocrita</taxon>
        <taxon>Proctotrupomorpha</taxon>
        <taxon>Chalcidoidea</taxon>
        <taxon>Trichogrammatidae</taxon>
        <taxon>Trichogramma</taxon>
    </lineage>
</organism>
<keyword evidence="3" id="KW-1185">Reference proteome</keyword>